<dbReference type="Pfam" id="PF00126">
    <property type="entry name" value="HTH_1"/>
    <property type="match status" value="1"/>
</dbReference>
<sequence>MDTRFLESLLAVVETGSIAAAARKQGITAAALSGRIKSLEAQFGTNLLSRSAHSAKPTDACLNLLPRAENLVKQAHLLKSDIDASGLSATLHIGCIATALTQYMPQIIKAFGQQAPKAELLIKPGDSKQLYNLLDEQKIDAAITTHPHFKLPKGIECSILAEQQLVLISKNPSTASLKDQLQQSPFIAYDKTSWGGQRVSQWINQLNMQKNILCELDSLETITELIDEDLGISILPEWHGLYKHFKHLHITPLSKLGYNLPKRQITFLSHNLPEPAILLEIAKNSIIN</sequence>
<evidence type="ECO:0000256" key="4">
    <source>
        <dbReference type="ARBA" id="ARBA00023163"/>
    </source>
</evidence>
<dbReference type="GO" id="GO:0003700">
    <property type="term" value="F:DNA-binding transcription factor activity"/>
    <property type="evidence" value="ECO:0007669"/>
    <property type="project" value="InterPro"/>
</dbReference>
<dbReference type="InterPro" id="IPR036388">
    <property type="entry name" value="WH-like_DNA-bd_sf"/>
</dbReference>
<keyword evidence="2" id="KW-0805">Transcription regulation</keyword>
<dbReference type="PROSITE" id="PS50931">
    <property type="entry name" value="HTH_LYSR"/>
    <property type="match status" value="1"/>
</dbReference>
<evidence type="ECO:0000313" key="6">
    <source>
        <dbReference type="EMBL" id="PCJ00724.1"/>
    </source>
</evidence>
<evidence type="ECO:0000256" key="3">
    <source>
        <dbReference type="ARBA" id="ARBA00023125"/>
    </source>
</evidence>
<organism evidence="6">
    <name type="scientific">OCS116 cluster bacterium</name>
    <dbReference type="NCBI Taxonomy" id="2030921"/>
    <lineage>
        <taxon>Bacteria</taxon>
        <taxon>Pseudomonadati</taxon>
        <taxon>Pseudomonadota</taxon>
        <taxon>Alphaproteobacteria</taxon>
        <taxon>OCS116 cluster</taxon>
    </lineage>
</organism>
<name>A0A2A4Z0R7_9PROT</name>
<dbReference type="EMBL" id="NVUS01000010">
    <property type="protein sequence ID" value="PCJ00724.1"/>
    <property type="molecule type" value="Genomic_DNA"/>
</dbReference>
<dbReference type="PANTHER" id="PTHR30126">
    <property type="entry name" value="HTH-TYPE TRANSCRIPTIONAL REGULATOR"/>
    <property type="match status" value="1"/>
</dbReference>
<dbReference type="SUPFAM" id="SSF53850">
    <property type="entry name" value="Periplasmic binding protein-like II"/>
    <property type="match status" value="1"/>
</dbReference>
<dbReference type="Pfam" id="PF03466">
    <property type="entry name" value="LysR_substrate"/>
    <property type="match status" value="1"/>
</dbReference>
<dbReference type="Gene3D" id="1.10.10.10">
    <property type="entry name" value="Winged helix-like DNA-binding domain superfamily/Winged helix DNA-binding domain"/>
    <property type="match status" value="1"/>
</dbReference>
<dbReference type="InterPro" id="IPR000847">
    <property type="entry name" value="LysR_HTH_N"/>
</dbReference>
<reference key="1">
    <citation type="submission" date="2017-08" db="EMBL/GenBank/DDBJ databases">
        <title>A dynamic microbial community with high functional redundancy inhabits the cold, oxic subseafloor aquifer.</title>
        <authorList>
            <person name="Tully B.J."/>
            <person name="Wheat C.G."/>
            <person name="Glazer B.T."/>
            <person name="Huber J.A."/>
        </authorList>
    </citation>
    <scope>NUCLEOTIDE SEQUENCE [LARGE SCALE GENOMIC DNA]</scope>
</reference>
<dbReference type="PANTHER" id="PTHR30126:SF94">
    <property type="entry name" value="LYSR FAMILY TRANSCRIPTIONAL REGULATOR"/>
    <property type="match status" value="1"/>
</dbReference>
<evidence type="ECO:0000256" key="1">
    <source>
        <dbReference type="ARBA" id="ARBA00009437"/>
    </source>
</evidence>
<dbReference type="InterPro" id="IPR036390">
    <property type="entry name" value="WH_DNA-bd_sf"/>
</dbReference>
<comment type="caution">
    <text evidence="6">The sequence shown here is derived from an EMBL/GenBank/DDBJ whole genome shotgun (WGS) entry which is preliminary data.</text>
</comment>
<dbReference type="InterPro" id="IPR005119">
    <property type="entry name" value="LysR_subst-bd"/>
</dbReference>
<feature type="domain" description="HTH lysR-type" evidence="5">
    <location>
        <begin position="1"/>
        <end position="58"/>
    </location>
</feature>
<dbReference type="GO" id="GO:0000976">
    <property type="term" value="F:transcription cis-regulatory region binding"/>
    <property type="evidence" value="ECO:0007669"/>
    <property type="project" value="TreeGrafter"/>
</dbReference>
<comment type="similarity">
    <text evidence="1">Belongs to the LysR transcriptional regulatory family.</text>
</comment>
<accession>A0A2A4Z0R7</accession>
<evidence type="ECO:0000256" key="2">
    <source>
        <dbReference type="ARBA" id="ARBA00023015"/>
    </source>
</evidence>
<keyword evidence="3" id="KW-0238">DNA-binding</keyword>
<keyword evidence="4" id="KW-0804">Transcription</keyword>
<reference evidence="6" key="2">
    <citation type="journal article" date="2018" name="ISME J.">
        <title>A dynamic microbial community with high functional redundancy inhabits the cold, oxic subseafloor aquifer.</title>
        <authorList>
            <person name="Tully B.J."/>
            <person name="Wheat C.G."/>
            <person name="Glazer B.T."/>
            <person name="Huber J.A."/>
        </authorList>
    </citation>
    <scope>NUCLEOTIDE SEQUENCE</scope>
    <source>
        <strain evidence="6">NORP83</strain>
    </source>
</reference>
<dbReference type="AlphaFoldDB" id="A0A2A4Z0R7"/>
<dbReference type="Gene3D" id="3.40.190.10">
    <property type="entry name" value="Periplasmic binding protein-like II"/>
    <property type="match status" value="2"/>
</dbReference>
<gene>
    <name evidence="6" type="ORF">COB13_08925</name>
</gene>
<dbReference type="SUPFAM" id="SSF46785">
    <property type="entry name" value="Winged helix' DNA-binding domain"/>
    <property type="match status" value="1"/>
</dbReference>
<proteinExistence type="inferred from homology"/>
<evidence type="ECO:0000259" key="5">
    <source>
        <dbReference type="PROSITE" id="PS50931"/>
    </source>
</evidence>
<protein>
    <submittedName>
        <fullName evidence="6">LysR family transcriptional regulator</fullName>
    </submittedName>
</protein>